<comment type="caution">
    <text evidence="1">The sequence shown here is derived from an EMBL/GenBank/DDBJ whole genome shotgun (WGS) entry which is preliminary data.</text>
</comment>
<dbReference type="Proteomes" id="UP000427825">
    <property type="component" value="Unassembled WGS sequence"/>
</dbReference>
<evidence type="ECO:0000313" key="1">
    <source>
        <dbReference type="EMBL" id="KAA5473159.1"/>
    </source>
</evidence>
<dbReference type="RefSeq" id="WP_130057185.1">
    <property type="nucleotide sequence ID" value="NZ_RCXH01000013.1"/>
</dbReference>
<sequence>MRKITLSEYNAIPEDYRGIWTVERWDLPNWAELREKHMGKRTMMVYDNGICLLVEGLGFEIVDDSSWKKLDDVKREIGHHYLKFYSEQGHEPHYADCIIRWRDTLETVEVRIALAMDSDTEKDDEIFYYCNGLDALKSLADKSMEDFTIAECIGFGIYEELLQTT</sequence>
<proteinExistence type="predicted"/>
<gene>
    <name evidence="1" type="ORF">F2Y39_18275</name>
</gene>
<name>A0A6H9Q998_9BACE</name>
<reference evidence="1 2" key="1">
    <citation type="journal article" date="2019" name="Nat. Med.">
        <title>A library of human gut bacterial isolates paired with longitudinal multiomics data enables mechanistic microbiome research.</title>
        <authorList>
            <person name="Poyet M."/>
            <person name="Groussin M."/>
            <person name="Gibbons S.M."/>
            <person name="Avila-Pacheco J."/>
            <person name="Jiang X."/>
            <person name="Kearney S.M."/>
            <person name="Perrotta A.R."/>
            <person name="Berdy B."/>
            <person name="Zhao S."/>
            <person name="Lieberman T.D."/>
            <person name="Swanson P.K."/>
            <person name="Smith M."/>
            <person name="Roesemann S."/>
            <person name="Alexander J.E."/>
            <person name="Rich S.A."/>
            <person name="Livny J."/>
            <person name="Vlamakis H."/>
            <person name="Clish C."/>
            <person name="Bullock K."/>
            <person name="Deik A."/>
            <person name="Scott J."/>
            <person name="Pierce K.A."/>
            <person name="Xavier R.J."/>
            <person name="Alm E.J."/>
        </authorList>
    </citation>
    <scope>NUCLEOTIDE SEQUENCE [LARGE SCALE GENOMIC DNA]</scope>
    <source>
        <strain evidence="1 2">BIOML-A25</strain>
    </source>
</reference>
<organism evidence="1 2">
    <name type="scientific">Bacteroides caccae</name>
    <dbReference type="NCBI Taxonomy" id="47678"/>
    <lineage>
        <taxon>Bacteria</taxon>
        <taxon>Pseudomonadati</taxon>
        <taxon>Bacteroidota</taxon>
        <taxon>Bacteroidia</taxon>
        <taxon>Bacteroidales</taxon>
        <taxon>Bacteroidaceae</taxon>
        <taxon>Bacteroides</taxon>
    </lineage>
</organism>
<accession>A0A6H9Q998</accession>
<protein>
    <submittedName>
        <fullName evidence="1">Uncharacterized protein</fullName>
    </submittedName>
</protein>
<dbReference type="AlphaFoldDB" id="A0A6H9Q998"/>
<dbReference type="EMBL" id="VVYJ01000012">
    <property type="protein sequence ID" value="KAA5473159.1"/>
    <property type="molecule type" value="Genomic_DNA"/>
</dbReference>
<evidence type="ECO:0000313" key="2">
    <source>
        <dbReference type="Proteomes" id="UP000427825"/>
    </source>
</evidence>